<sequence>MLDDTARYVVLKPGVKRQEFEQAALAVGLVKHREREGDGQKESYQQIWATQDEENSVHYVEDPLSGTTFFSIRGPKQQSLVFELARRVWAFAPEELIELAQEAETHDEQVKAVFRLAVANPRYQPDVFNVFSVYATKPPNPLLRAATLNAIGYRCWPECIPLLEGVARDDADAQVRQTAERLLPYLRQAAERANRPQ</sequence>
<protein>
    <submittedName>
        <fullName evidence="1">HEAT repeat domain-containing protein</fullName>
    </submittedName>
</protein>
<dbReference type="Gene3D" id="1.25.10.10">
    <property type="entry name" value="Leucine-rich Repeat Variant"/>
    <property type="match status" value="1"/>
</dbReference>
<organism evidence="1 2">
    <name type="scientific">Pyxidicoccus fallax</name>
    <dbReference type="NCBI Taxonomy" id="394095"/>
    <lineage>
        <taxon>Bacteria</taxon>
        <taxon>Pseudomonadati</taxon>
        <taxon>Myxococcota</taxon>
        <taxon>Myxococcia</taxon>
        <taxon>Myxococcales</taxon>
        <taxon>Cystobacterineae</taxon>
        <taxon>Myxococcaceae</taxon>
        <taxon>Pyxidicoccus</taxon>
    </lineage>
</organism>
<name>A0A848LVL9_9BACT</name>
<evidence type="ECO:0000313" key="1">
    <source>
        <dbReference type="EMBL" id="NMO21846.1"/>
    </source>
</evidence>
<proteinExistence type="predicted"/>
<comment type="caution">
    <text evidence="1">The sequence shown here is derived from an EMBL/GenBank/DDBJ whole genome shotgun (WGS) entry which is preliminary data.</text>
</comment>
<dbReference type="RefSeq" id="WP_169351017.1">
    <property type="nucleotide sequence ID" value="NZ_JABBJJ010000358.1"/>
</dbReference>
<dbReference type="InterPro" id="IPR016024">
    <property type="entry name" value="ARM-type_fold"/>
</dbReference>
<gene>
    <name evidence="1" type="ORF">HG543_44395</name>
</gene>
<dbReference type="AlphaFoldDB" id="A0A848LVL9"/>
<dbReference type="EMBL" id="JABBJJ010000358">
    <property type="protein sequence ID" value="NMO21846.1"/>
    <property type="molecule type" value="Genomic_DNA"/>
</dbReference>
<reference evidence="1 2" key="1">
    <citation type="submission" date="2020-04" db="EMBL/GenBank/DDBJ databases">
        <title>Draft genome of Pyxidicoccus fallax type strain.</title>
        <authorList>
            <person name="Whitworth D.E."/>
        </authorList>
    </citation>
    <scope>NUCLEOTIDE SEQUENCE [LARGE SCALE GENOMIC DNA]</scope>
    <source>
        <strain evidence="1 2">DSM 14698</strain>
    </source>
</reference>
<dbReference type="Proteomes" id="UP000518300">
    <property type="component" value="Unassembled WGS sequence"/>
</dbReference>
<keyword evidence="2" id="KW-1185">Reference proteome</keyword>
<dbReference type="SUPFAM" id="SSF48371">
    <property type="entry name" value="ARM repeat"/>
    <property type="match status" value="1"/>
</dbReference>
<accession>A0A848LVL9</accession>
<evidence type="ECO:0000313" key="2">
    <source>
        <dbReference type="Proteomes" id="UP000518300"/>
    </source>
</evidence>
<dbReference type="InterPro" id="IPR011989">
    <property type="entry name" value="ARM-like"/>
</dbReference>